<reference evidence="2" key="1">
    <citation type="submission" date="2023-06" db="EMBL/GenBank/DDBJ databases">
        <authorList>
            <person name="Delattre M."/>
        </authorList>
    </citation>
    <scope>NUCLEOTIDE SEQUENCE</scope>
    <source>
        <strain evidence="2">AF72</strain>
    </source>
</reference>
<dbReference type="InterPro" id="IPR056499">
    <property type="entry name" value="Beta-prop_HPS5-like"/>
</dbReference>
<evidence type="ECO:0000313" key="3">
    <source>
        <dbReference type="Proteomes" id="UP001177023"/>
    </source>
</evidence>
<dbReference type="AlphaFoldDB" id="A0AA36CBV3"/>
<dbReference type="Gene3D" id="2.130.10.10">
    <property type="entry name" value="YVTN repeat-like/Quinoprotein amine dehydrogenase"/>
    <property type="match status" value="1"/>
</dbReference>
<dbReference type="Pfam" id="PF23756">
    <property type="entry name" value="Beta-prop_HPS5"/>
    <property type="match status" value="1"/>
</dbReference>
<evidence type="ECO:0000259" key="1">
    <source>
        <dbReference type="Pfam" id="PF23756"/>
    </source>
</evidence>
<proteinExistence type="predicted"/>
<dbReference type="Gene3D" id="2.120.10.80">
    <property type="entry name" value="Kelch-type beta propeller"/>
    <property type="match status" value="1"/>
</dbReference>
<dbReference type="InterPro" id="IPR015915">
    <property type="entry name" value="Kelch-typ_b-propeller"/>
</dbReference>
<gene>
    <name evidence="2" type="ORF">MSPICULIGERA_LOCUS3865</name>
</gene>
<organism evidence="2 3">
    <name type="scientific">Mesorhabditis spiculigera</name>
    <dbReference type="NCBI Taxonomy" id="96644"/>
    <lineage>
        <taxon>Eukaryota</taxon>
        <taxon>Metazoa</taxon>
        <taxon>Ecdysozoa</taxon>
        <taxon>Nematoda</taxon>
        <taxon>Chromadorea</taxon>
        <taxon>Rhabditida</taxon>
        <taxon>Rhabditina</taxon>
        <taxon>Rhabditomorpha</taxon>
        <taxon>Rhabditoidea</taxon>
        <taxon>Rhabditidae</taxon>
        <taxon>Mesorhabditinae</taxon>
        <taxon>Mesorhabditis</taxon>
    </lineage>
</organism>
<dbReference type="GO" id="GO:0005737">
    <property type="term" value="C:cytoplasm"/>
    <property type="evidence" value="ECO:0007669"/>
    <property type="project" value="TreeGrafter"/>
</dbReference>
<dbReference type="Pfam" id="PF24681">
    <property type="entry name" value="Kelch_KLHDC2_KLHL20_DRC7"/>
    <property type="match status" value="1"/>
</dbReference>
<sequence>MTLPRIATICVIGGCTAIRENGALKSIESIEVDARSEAPGERLKRIETKTMGPLQIARRAPSVMKMSNGSILVAGGCSGPGAHEGSIEIVCGTKSTSFDSLLPPHSCAASSSIDPDELLIVGGYDGFECLNQVSLVNVANNKQSVTRLPTFGSPLKNGAMVNGGNGELLIFGGWDGTRTMKSIFRMKLAEKDASLEMCGILPHPSEGHSANGHQNSVFIVGGYDGFAVTDRIVRFDTTNSTAKVLDVKLEVARENHTAQIIGNYLVVLGGWDGHNALDSIEVCRMARDLQWNPISPDLLLTELTSLDELSFPSSSRRIRYTCVAVSQRYLIVGTCSGTVYVFSRYASRHRSKLASLPVSILTIRDGSVNKLLISPSEMHVAVGSESGRISVASLGPASATASPAPALVYTVPGDVRRPDRVTALCWAAQGDVLFAGHFTGRVVQHKISSRSLFRTVYEQVAQFDGPIVQVSYSMGRLLISGNSSTFLVPLDTRESVQVGTKVRNELMGGCFGGPDGDDAFIIAARPHGRLWEANLVGTVYRDFTEPNQSTPSIDTSGAMAPSRLWKSRWLE</sequence>
<dbReference type="GO" id="GO:0048066">
    <property type="term" value="P:developmental pigmentation"/>
    <property type="evidence" value="ECO:0007669"/>
    <property type="project" value="TreeGrafter"/>
</dbReference>
<comment type="caution">
    <text evidence="2">The sequence shown here is derived from an EMBL/GenBank/DDBJ whole genome shotgun (WGS) entry which is preliminary data.</text>
</comment>
<dbReference type="PANTHER" id="PTHR23287">
    <property type="entry name" value="RUBY-EYE2-LIKE PROTEIN"/>
    <property type="match status" value="1"/>
</dbReference>
<dbReference type="SUPFAM" id="SSF117281">
    <property type="entry name" value="Kelch motif"/>
    <property type="match status" value="1"/>
</dbReference>
<keyword evidence="3" id="KW-1185">Reference proteome</keyword>
<dbReference type="InterPro" id="IPR015943">
    <property type="entry name" value="WD40/YVTN_repeat-like_dom_sf"/>
</dbReference>
<evidence type="ECO:0000313" key="2">
    <source>
        <dbReference type="EMBL" id="CAJ0565213.1"/>
    </source>
</evidence>
<accession>A0AA36CBV3</accession>
<dbReference type="EMBL" id="CATQJA010001011">
    <property type="protein sequence ID" value="CAJ0565213.1"/>
    <property type="molecule type" value="Genomic_DNA"/>
</dbReference>
<dbReference type="Proteomes" id="UP001177023">
    <property type="component" value="Unassembled WGS sequence"/>
</dbReference>
<dbReference type="PANTHER" id="PTHR23287:SF18">
    <property type="entry name" value="BLOC-2 COMPLEX MEMBER HPS5"/>
    <property type="match status" value="1"/>
</dbReference>
<feature type="non-terminal residue" evidence="2">
    <location>
        <position position="571"/>
    </location>
</feature>
<protein>
    <recommendedName>
        <fullName evidence="1">HPS5-like beta-propeller domain-containing protein</fullName>
    </recommendedName>
</protein>
<dbReference type="SUPFAM" id="SSF50978">
    <property type="entry name" value="WD40 repeat-like"/>
    <property type="match status" value="1"/>
</dbReference>
<feature type="domain" description="HPS5-like beta-propeller" evidence="1">
    <location>
        <begin position="300"/>
        <end position="541"/>
    </location>
</feature>
<name>A0AA36CBV3_9BILA</name>
<dbReference type="InterPro" id="IPR036322">
    <property type="entry name" value="WD40_repeat_dom_sf"/>
</dbReference>